<evidence type="ECO:0000259" key="2">
    <source>
        <dbReference type="Pfam" id="PF21789"/>
    </source>
</evidence>
<keyword evidence="1" id="KW-1133">Transmembrane helix</keyword>
<sequence length="94" mass="11033">SYYYIKELKTCSGQKVVNTKQKTGYVGFLIAIQSFIYLYNSLIETNYQKYILTHKFSQDHLELLFFAIRSANGHNNNPLVRQFSSAYKRLIIII</sequence>
<keyword evidence="1" id="KW-0812">Transmembrane</keyword>
<evidence type="ECO:0000313" key="3">
    <source>
        <dbReference type="EMBL" id="CDW26947.1"/>
    </source>
</evidence>
<organism evidence="3">
    <name type="scientific">Lepeophtheirus salmonis</name>
    <name type="common">Salmon louse</name>
    <name type="synonym">Caligus salmonis</name>
    <dbReference type="NCBI Taxonomy" id="72036"/>
    <lineage>
        <taxon>Eukaryota</taxon>
        <taxon>Metazoa</taxon>
        <taxon>Ecdysozoa</taxon>
        <taxon>Arthropoda</taxon>
        <taxon>Crustacea</taxon>
        <taxon>Multicrustacea</taxon>
        <taxon>Hexanauplia</taxon>
        <taxon>Copepoda</taxon>
        <taxon>Siphonostomatoida</taxon>
        <taxon>Caligidae</taxon>
        <taxon>Lepeophtheirus</taxon>
    </lineage>
</organism>
<dbReference type="EMBL" id="HACA01009586">
    <property type="protein sequence ID" value="CDW26947.1"/>
    <property type="molecule type" value="Transcribed_RNA"/>
</dbReference>
<dbReference type="InterPro" id="IPR048367">
    <property type="entry name" value="TNP-like_RNaseH_C"/>
</dbReference>
<dbReference type="PANTHER" id="PTHR47577:SF2">
    <property type="entry name" value="THAP DOMAIN CONTAINING 9"/>
    <property type="match status" value="1"/>
</dbReference>
<protein>
    <recommendedName>
        <fullName evidence="2">Transposable element P transposase-like RNase H C-terminal domain-containing protein</fullName>
    </recommendedName>
</protein>
<dbReference type="PANTHER" id="PTHR47577">
    <property type="entry name" value="THAP DOMAIN-CONTAINING PROTEIN 6"/>
    <property type="match status" value="1"/>
</dbReference>
<feature type="non-terminal residue" evidence="3">
    <location>
        <position position="1"/>
    </location>
</feature>
<name>A0A0K2TMW6_LEPSM</name>
<accession>A0A0K2TMW6</accession>
<dbReference type="AlphaFoldDB" id="A0A0K2TMW6"/>
<proteinExistence type="predicted"/>
<reference evidence="3" key="1">
    <citation type="submission" date="2014-05" db="EMBL/GenBank/DDBJ databases">
        <authorList>
            <person name="Chronopoulou M."/>
        </authorList>
    </citation>
    <scope>NUCLEOTIDE SEQUENCE</scope>
    <source>
        <tissue evidence="3">Whole organism</tissue>
    </source>
</reference>
<dbReference type="Pfam" id="PF21789">
    <property type="entry name" value="TNP-like_RNaseH_C"/>
    <property type="match status" value="1"/>
</dbReference>
<keyword evidence="1" id="KW-0472">Membrane</keyword>
<feature type="transmembrane region" description="Helical" evidence="1">
    <location>
        <begin position="25"/>
        <end position="43"/>
    </location>
</feature>
<feature type="domain" description="Transposable element P transposase-like RNase H C-terminal" evidence="2">
    <location>
        <begin position="54"/>
        <end position="88"/>
    </location>
</feature>
<evidence type="ECO:0000256" key="1">
    <source>
        <dbReference type="SAM" id="Phobius"/>
    </source>
</evidence>